<evidence type="ECO:0000256" key="2">
    <source>
        <dbReference type="ARBA" id="ARBA00022801"/>
    </source>
</evidence>
<feature type="domain" description="Calcineurin-like phosphoesterase" evidence="5">
    <location>
        <begin position="22"/>
        <end position="213"/>
    </location>
</feature>
<dbReference type="GO" id="GO:0016787">
    <property type="term" value="F:hydrolase activity"/>
    <property type="evidence" value="ECO:0007669"/>
    <property type="project" value="UniProtKB-KW"/>
</dbReference>
<evidence type="ECO:0000259" key="5">
    <source>
        <dbReference type="Pfam" id="PF00149"/>
    </source>
</evidence>
<evidence type="ECO:0000256" key="1">
    <source>
        <dbReference type="ARBA" id="ARBA00022723"/>
    </source>
</evidence>
<dbReference type="GO" id="GO:0046872">
    <property type="term" value="F:metal ion binding"/>
    <property type="evidence" value="ECO:0007669"/>
    <property type="project" value="UniProtKB-KW"/>
</dbReference>
<comment type="caution">
    <text evidence="6">The sequence shown here is derived from an EMBL/GenBank/DDBJ whole genome shotgun (WGS) entry which is preliminary data.</text>
</comment>
<name>A0A2M7T5H8_9ACTN</name>
<dbReference type="InterPro" id="IPR050884">
    <property type="entry name" value="CNP_phosphodiesterase-III"/>
</dbReference>
<evidence type="ECO:0000256" key="3">
    <source>
        <dbReference type="ARBA" id="ARBA00023004"/>
    </source>
</evidence>
<protein>
    <submittedName>
        <fullName evidence="6">3',5'-cyclic-nucleotide phosphodiesterase</fullName>
    </submittedName>
</protein>
<dbReference type="EMBL" id="PFNG01000238">
    <property type="protein sequence ID" value="PIZ35484.1"/>
    <property type="molecule type" value="Genomic_DNA"/>
</dbReference>
<proteinExistence type="inferred from homology"/>
<dbReference type="InterPro" id="IPR004843">
    <property type="entry name" value="Calcineurin-like_PHP"/>
</dbReference>
<evidence type="ECO:0000313" key="7">
    <source>
        <dbReference type="Proteomes" id="UP000230956"/>
    </source>
</evidence>
<reference evidence="7" key="1">
    <citation type="submission" date="2017-09" db="EMBL/GenBank/DDBJ databases">
        <title>Depth-based differentiation of microbial function through sediment-hosted aquifers and enrichment of novel symbionts in the deep terrestrial subsurface.</title>
        <authorList>
            <person name="Probst A.J."/>
            <person name="Ladd B."/>
            <person name="Jarett J.K."/>
            <person name="Geller-Mcgrath D.E."/>
            <person name="Sieber C.M.K."/>
            <person name="Emerson J.B."/>
            <person name="Anantharaman K."/>
            <person name="Thomas B.C."/>
            <person name="Malmstrom R."/>
            <person name="Stieglmeier M."/>
            <person name="Klingl A."/>
            <person name="Woyke T."/>
            <person name="Ryan C.M."/>
            <person name="Banfield J.F."/>
        </authorList>
    </citation>
    <scope>NUCLEOTIDE SEQUENCE [LARGE SCALE GENOMIC DNA]</scope>
</reference>
<dbReference type="AlphaFoldDB" id="A0A2M7T5H8"/>
<dbReference type="Proteomes" id="UP000230956">
    <property type="component" value="Unassembled WGS sequence"/>
</dbReference>
<sequence length="275" mass="31131">MCWASALSRSHGAQAMEIQSYKIAQISDLHCGDPRFSRELLIAAINEINQAKPRVVTICGDLTTAGYRDEFEAAKEYIDMIECPIKIVISGNHDSRNLGYLHFESIFGPRYRTLDLQFGMHSEENFQERIKFIAVDSAKPDLNDGEIGREHYGWLREEFMVDRTFKVFVLHHHLVSVPGTGRERNIVLDAGDVMALLRGAGVDLVLCGHKHVPYVWPLSNMLLINSGTVSTLRTRGYTEPSYNMVTIEPGEIVVTTKTPGEDFAQEWSFPRRPVY</sequence>
<dbReference type="Pfam" id="PF00149">
    <property type="entry name" value="Metallophos"/>
    <property type="match status" value="1"/>
</dbReference>
<dbReference type="Gene3D" id="3.60.21.10">
    <property type="match status" value="1"/>
</dbReference>
<comment type="similarity">
    <text evidence="4">Belongs to the cyclic nucleotide phosphodiesterase class-III family.</text>
</comment>
<dbReference type="InterPro" id="IPR029052">
    <property type="entry name" value="Metallo-depent_PP-like"/>
</dbReference>
<accession>A0A2M7T5H8</accession>
<keyword evidence="2" id="KW-0378">Hydrolase</keyword>
<evidence type="ECO:0000313" key="6">
    <source>
        <dbReference type="EMBL" id="PIZ35484.1"/>
    </source>
</evidence>
<dbReference type="SUPFAM" id="SSF56300">
    <property type="entry name" value="Metallo-dependent phosphatases"/>
    <property type="match status" value="1"/>
</dbReference>
<keyword evidence="1" id="KW-0479">Metal-binding</keyword>
<dbReference type="CDD" id="cd07400">
    <property type="entry name" value="MPP_1"/>
    <property type="match status" value="1"/>
</dbReference>
<dbReference type="PANTHER" id="PTHR42988:SF2">
    <property type="entry name" value="CYCLIC NUCLEOTIDE PHOSPHODIESTERASE CBUA0032-RELATED"/>
    <property type="match status" value="1"/>
</dbReference>
<dbReference type="PANTHER" id="PTHR42988">
    <property type="entry name" value="PHOSPHOHYDROLASE"/>
    <property type="match status" value="1"/>
</dbReference>
<evidence type="ECO:0000256" key="4">
    <source>
        <dbReference type="ARBA" id="ARBA00025742"/>
    </source>
</evidence>
<organism evidence="6 7">
    <name type="scientific">Candidatus Aquicultor secundus</name>
    <dbReference type="NCBI Taxonomy" id="1973895"/>
    <lineage>
        <taxon>Bacteria</taxon>
        <taxon>Bacillati</taxon>
        <taxon>Actinomycetota</taxon>
        <taxon>Candidatus Aquicultoria</taxon>
        <taxon>Candidatus Aquicultorales</taxon>
        <taxon>Candidatus Aquicultoraceae</taxon>
        <taxon>Candidatus Aquicultor</taxon>
    </lineage>
</organism>
<keyword evidence="3" id="KW-0408">Iron</keyword>
<gene>
    <name evidence="6" type="ORF">COY37_10315</name>
</gene>